<dbReference type="AlphaFoldDB" id="A0AA85K5S1"/>
<organism evidence="1 2">
    <name type="scientific">Trichobilharzia regenti</name>
    <name type="common">Nasal bird schistosome</name>
    <dbReference type="NCBI Taxonomy" id="157069"/>
    <lineage>
        <taxon>Eukaryota</taxon>
        <taxon>Metazoa</taxon>
        <taxon>Spiralia</taxon>
        <taxon>Lophotrochozoa</taxon>
        <taxon>Platyhelminthes</taxon>
        <taxon>Trematoda</taxon>
        <taxon>Digenea</taxon>
        <taxon>Strigeidida</taxon>
        <taxon>Schistosomatoidea</taxon>
        <taxon>Schistosomatidae</taxon>
        <taxon>Trichobilharzia</taxon>
    </lineage>
</organism>
<sequence>MMARREDLAFRQEMRFRNKLVDYLCDWIMGSSYHLNLSVQTNYSTGNSSGGSSNITMTTASSATASNLSNLTNPGTITSTTSCLTSDLGESIPLSNIPLLNSPMINQSGSSLPMNQSQSSLSAMMVGGYTPLITPHPNMMSNTGIYGVITNSSSSYQGNPPNSFSAPHASSFTPVNCGLPNTVSAVNASNRFDFPYPNSSWDSSTPNLGVGIGLIAHGQFANSPFSPYYNATELTHLMNNIPQGNVLVNNRSVTDGLNIMGQNHPSSLVGNKSPGNYASCANSSCTPSNILPFNSAGVQSNISKNASSTQSPSGTYSTPSYTSSFTSGVGSGTCGAYPYTNTSSNYTSTIASSGVSAINTGTCFTNMPSVSTTAGIVAQTAAQTRELDLACMEAVAALLHGMPLQPEEIDRADLMDAKSHLFAKYFSLFMNLLNDVADDREKGAEVRQNHTALRNVTVQAMSNLLNANIESGLVHAIGFSAHLQKIGGMTFFCAISM</sequence>
<protein>
    <submittedName>
        <fullName evidence="2">NR LBD domain-containing protein</fullName>
    </submittedName>
</protein>
<proteinExistence type="predicted"/>
<reference evidence="1" key="1">
    <citation type="submission" date="2022-06" db="EMBL/GenBank/DDBJ databases">
        <authorList>
            <person name="Berger JAMES D."/>
            <person name="Berger JAMES D."/>
        </authorList>
    </citation>
    <scope>NUCLEOTIDE SEQUENCE [LARGE SCALE GENOMIC DNA]</scope>
</reference>
<name>A0AA85K5S1_TRIRE</name>
<accession>A0AA85K5S1</accession>
<reference evidence="2" key="2">
    <citation type="submission" date="2023-11" db="UniProtKB">
        <authorList>
            <consortium name="WormBaseParasite"/>
        </authorList>
    </citation>
    <scope>IDENTIFICATION</scope>
</reference>
<keyword evidence="1" id="KW-1185">Reference proteome</keyword>
<evidence type="ECO:0000313" key="1">
    <source>
        <dbReference type="Proteomes" id="UP000050795"/>
    </source>
</evidence>
<dbReference type="Proteomes" id="UP000050795">
    <property type="component" value="Unassembled WGS sequence"/>
</dbReference>
<dbReference type="WBParaSite" id="TREG1_63440.1">
    <property type="protein sequence ID" value="TREG1_63440.1"/>
    <property type="gene ID" value="TREG1_63440"/>
</dbReference>
<evidence type="ECO:0000313" key="2">
    <source>
        <dbReference type="WBParaSite" id="TREG1_63440.1"/>
    </source>
</evidence>